<feature type="domain" description="Helix-hairpin-helix DNA-binding motif class 1" evidence="7">
    <location>
        <begin position="73"/>
        <end position="92"/>
    </location>
</feature>
<dbReference type="Pfam" id="PF14520">
    <property type="entry name" value="HHH_5"/>
    <property type="match status" value="1"/>
</dbReference>
<protein>
    <recommendedName>
        <fullName evidence="6">Holliday junction branch migration complex subunit RuvA</fullName>
    </recommendedName>
</protein>
<dbReference type="GO" id="GO:0006310">
    <property type="term" value="P:DNA recombination"/>
    <property type="evidence" value="ECO:0007669"/>
    <property type="project" value="UniProtKB-UniRule"/>
</dbReference>
<evidence type="ECO:0000256" key="6">
    <source>
        <dbReference type="HAMAP-Rule" id="MF_00031"/>
    </source>
</evidence>
<sequence length="194" mass="19871">MIASVRGRVAARRPEGVVVECGGVGYALAVSAETLRHVPAAGEETLLHTHLIMRDDGIALFGFASEDERALFLMLVGVQGVGPKVALAVLSGGSPRDLLRAIGASDAARFQAVPGIGKRTAERIIVELREKVDGATVAAPEAGATGGGDDEPRAIARKGLVGLGFSAGEADELLEKTAGETPEDLIAGALRAAR</sequence>
<keyword evidence="3 6" id="KW-0238">DNA-binding</keyword>
<keyword evidence="2 6" id="KW-0227">DNA damage</keyword>
<reference evidence="8" key="1">
    <citation type="submission" date="2020-02" db="EMBL/GenBank/DDBJ databases">
        <authorList>
            <person name="Meier V. D."/>
        </authorList>
    </citation>
    <scope>NUCLEOTIDE SEQUENCE</scope>
    <source>
        <strain evidence="8">AVDCRST_MAG17</strain>
    </source>
</reference>
<dbReference type="HAMAP" id="MF_00031">
    <property type="entry name" value="DNA_HJ_migration_RuvA"/>
    <property type="match status" value="1"/>
</dbReference>
<dbReference type="InterPro" id="IPR012340">
    <property type="entry name" value="NA-bd_OB-fold"/>
</dbReference>
<comment type="subcellular location">
    <subcellularLocation>
        <location evidence="6">Cytoplasm</location>
    </subcellularLocation>
</comment>
<dbReference type="InterPro" id="IPR013849">
    <property type="entry name" value="DNA_helicase_Holl-junc_RuvA_I"/>
</dbReference>
<dbReference type="GO" id="GO:0009378">
    <property type="term" value="F:four-way junction helicase activity"/>
    <property type="evidence" value="ECO:0007669"/>
    <property type="project" value="InterPro"/>
</dbReference>
<comment type="similarity">
    <text evidence="6">Belongs to the RuvA family.</text>
</comment>
<dbReference type="NCBIfam" id="TIGR00084">
    <property type="entry name" value="ruvA"/>
    <property type="match status" value="1"/>
</dbReference>
<dbReference type="SUPFAM" id="SSF47781">
    <property type="entry name" value="RuvA domain 2-like"/>
    <property type="match status" value="1"/>
</dbReference>
<keyword evidence="4 6" id="KW-0233">DNA recombination</keyword>
<dbReference type="InterPro" id="IPR003583">
    <property type="entry name" value="Hlx-hairpin-Hlx_DNA-bd_motif"/>
</dbReference>
<evidence type="ECO:0000256" key="2">
    <source>
        <dbReference type="ARBA" id="ARBA00022763"/>
    </source>
</evidence>
<dbReference type="Gene3D" id="2.40.50.140">
    <property type="entry name" value="Nucleic acid-binding proteins"/>
    <property type="match status" value="1"/>
</dbReference>
<gene>
    <name evidence="6" type="primary">ruvA</name>
    <name evidence="8" type="ORF">AVDCRST_MAG17-1306</name>
</gene>
<dbReference type="InterPro" id="IPR010994">
    <property type="entry name" value="RuvA_2-like"/>
</dbReference>
<feature type="domain" description="Helix-hairpin-helix DNA-binding motif class 1" evidence="7">
    <location>
        <begin position="108"/>
        <end position="127"/>
    </location>
</feature>
<name>A0A6J4SIH7_9ACTN</name>
<dbReference type="GO" id="GO:0006281">
    <property type="term" value="P:DNA repair"/>
    <property type="evidence" value="ECO:0007669"/>
    <property type="project" value="UniProtKB-UniRule"/>
</dbReference>
<keyword evidence="5 6" id="KW-0234">DNA repair</keyword>
<dbReference type="AlphaFoldDB" id="A0A6J4SIH7"/>
<dbReference type="GO" id="GO:0005737">
    <property type="term" value="C:cytoplasm"/>
    <property type="evidence" value="ECO:0007669"/>
    <property type="project" value="UniProtKB-SubCell"/>
</dbReference>
<dbReference type="GO" id="GO:0005524">
    <property type="term" value="F:ATP binding"/>
    <property type="evidence" value="ECO:0007669"/>
    <property type="project" value="InterPro"/>
</dbReference>
<dbReference type="GO" id="GO:0048476">
    <property type="term" value="C:Holliday junction resolvase complex"/>
    <property type="evidence" value="ECO:0007669"/>
    <property type="project" value="UniProtKB-UniRule"/>
</dbReference>
<organism evidence="8">
    <name type="scientific">uncultured Solirubrobacterales bacterium</name>
    <dbReference type="NCBI Taxonomy" id="768556"/>
    <lineage>
        <taxon>Bacteria</taxon>
        <taxon>Bacillati</taxon>
        <taxon>Actinomycetota</taxon>
        <taxon>Thermoleophilia</taxon>
        <taxon>Solirubrobacterales</taxon>
        <taxon>environmental samples</taxon>
    </lineage>
</organism>
<dbReference type="EMBL" id="CADCVV010000095">
    <property type="protein sequence ID" value="CAA9499886.1"/>
    <property type="molecule type" value="Genomic_DNA"/>
</dbReference>
<evidence type="ECO:0000256" key="1">
    <source>
        <dbReference type="ARBA" id="ARBA00022490"/>
    </source>
</evidence>
<dbReference type="SUPFAM" id="SSF50249">
    <property type="entry name" value="Nucleic acid-binding proteins"/>
    <property type="match status" value="1"/>
</dbReference>
<dbReference type="InterPro" id="IPR000085">
    <property type="entry name" value="RuvA"/>
</dbReference>
<dbReference type="GO" id="GO:0000400">
    <property type="term" value="F:four-way junction DNA binding"/>
    <property type="evidence" value="ECO:0007669"/>
    <property type="project" value="UniProtKB-UniRule"/>
</dbReference>
<evidence type="ECO:0000259" key="7">
    <source>
        <dbReference type="SMART" id="SM00278"/>
    </source>
</evidence>
<proteinExistence type="inferred from homology"/>
<evidence type="ECO:0000313" key="8">
    <source>
        <dbReference type="EMBL" id="CAA9499886.1"/>
    </source>
</evidence>
<dbReference type="SMART" id="SM00278">
    <property type="entry name" value="HhH1"/>
    <property type="match status" value="2"/>
</dbReference>
<accession>A0A6J4SIH7</accession>
<comment type="function">
    <text evidence="6">The RuvA-RuvB-RuvC complex processes Holliday junction (HJ) DNA during genetic recombination and DNA repair, while the RuvA-RuvB complex plays an important role in the rescue of blocked DNA replication forks via replication fork reversal (RFR). RuvA specifically binds to HJ cruciform DNA, conferring on it an open structure. The RuvB hexamer acts as an ATP-dependent pump, pulling dsDNA into and through the RuvAB complex. HJ branch migration allows RuvC to scan DNA until it finds its consensus sequence, where it cleaves and resolves the cruciform DNA.</text>
</comment>
<evidence type="ECO:0000256" key="5">
    <source>
        <dbReference type="ARBA" id="ARBA00023204"/>
    </source>
</evidence>
<keyword evidence="1 6" id="KW-0963">Cytoplasm</keyword>
<feature type="region of interest" description="Domain III" evidence="6">
    <location>
        <begin position="150"/>
        <end position="194"/>
    </location>
</feature>
<comment type="subunit">
    <text evidence="6">Homotetramer. Forms an RuvA(8)-RuvB(12)-Holliday junction (HJ) complex. HJ DNA is sandwiched between 2 RuvA tetramers; dsDNA enters through RuvA and exits via RuvB. An RuvB hexamer assembles on each DNA strand where it exits the tetramer. Each RuvB hexamer is contacted by two RuvA subunits (via domain III) on 2 adjacent RuvB subunits; this complex drives branch migration. In the full resolvosome a probable DNA-RuvA(4)-RuvB(12)-RuvC(2) complex forms which resolves the HJ.</text>
</comment>
<dbReference type="Gene3D" id="1.10.8.10">
    <property type="entry name" value="DNA helicase RuvA subunit, C-terminal domain"/>
    <property type="match status" value="1"/>
</dbReference>
<feature type="region of interest" description="Domain I" evidence="6">
    <location>
        <begin position="1"/>
        <end position="64"/>
    </location>
</feature>
<keyword evidence="8" id="KW-0378">Hydrolase</keyword>
<comment type="caution">
    <text evidence="6">Lacks conserved residue(s) required for the propagation of feature annotation.</text>
</comment>
<evidence type="ECO:0000256" key="3">
    <source>
        <dbReference type="ARBA" id="ARBA00023125"/>
    </source>
</evidence>
<evidence type="ECO:0000256" key="4">
    <source>
        <dbReference type="ARBA" id="ARBA00023172"/>
    </source>
</evidence>
<comment type="domain">
    <text evidence="6">Has three domains with a flexible linker between the domains II and III and assumes an 'L' shape. Domain III is highly mobile and contacts RuvB.</text>
</comment>
<dbReference type="Gene3D" id="1.10.150.20">
    <property type="entry name" value="5' to 3' exonuclease, C-terminal subdomain"/>
    <property type="match status" value="1"/>
</dbReference>
<dbReference type="Pfam" id="PF01330">
    <property type="entry name" value="RuvA_N"/>
    <property type="match status" value="1"/>
</dbReference>
<dbReference type="GO" id="GO:0016787">
    <property type="term" value="F:hydrolase activity"/>
    <property type="evidence" value="ECO:0007669"/>
    <property type="project" value="UniProtKB-KW"/>
</dbReference>